<feature type="transmembrane region" description="Helical" evidence="2">
    <location>
        <begin position="424"/>
        <end position="457"/>
    </location>
</feature>
<feature type="transmembrane region" description="Helical" evidence="2">
    <location>
        <begin position="13"/>
        <end position="34"/>
    </location>
</feature>
<dbReference type="OrthoDB" id="4789722at2"/>
<name>A0A291GV71_9MICO</name>
<dbReference type="RefSeq" id="WP_096798473.1">
    <property type="nucleotide sequence ID" value="NZ_CP023564.1"/>
</dbReference>
<feature type="transmembrane region" description="Helical" evidence="2">
    <location>
        <begin position="558"/>
        <end position="579"/>
    </location>
</feature>
<feature type="transmembrane region" description="Helical" evidence="2">
    <location>
        <begin position="92"/>
        <end position="118"/>
    </location>
</feature>
<dbReference type="AlphaFoldDB" id="A0A291GV71"/>
<feature type="transmembrane region" description="Helical" evidence="2">
    <location>
        <begin position="55"/>
        <end position="80"/>
    </location>
</feature>
<feature type="region of interest" description="Disordered" evidence="1">
    <location>
        <begin position="785"/>
        <end position="834"/>
    </location>
</feature>
<keyword evidence="2" id="KW-1133">Transmembrane helix</keyword>
<feature type="transmembrane region" description="Helical" evidence="2">
    <location>
        <begin position="253"/>
        <end position="273"/>
    </location>
</feature>
<keyword evidence="2" id="KW-0812">Transmembrane</keyword>
<organism evidence="3 4">
    <name type="scientific">Brachybacterium ginsengisoli</name>
    <dbReference type="NCBI Taxonomy" id="1331682"/>
    <lineage>
        <taxon>Bacteria</taxon>
        <taxon>Bacillati</taxon>
        <taxon>Actinomycetota</taxon>
        <taxon>Actinomycetes</taxon>
        <taxon>Micrococcales</taxon>
        <taxon>Dermabacteraceae</taxon>
        <taxon>Brachybacterium</taxon>
    </lineage>
</organism>
<sequence>MDLITQFPLGDDLAWTLIALGVLAVAALVVGAVVPSRMRRDEDSEEVDDELGRRLGGQLLSAGSILLWVGLPLAVLLYLAPGSTDDRLLRSGLLLAGLALGPLAAWRGIAVQLASLGLDLDRRPAMISRLGALTVTGALALAVLPIAIIIWFLQASSGPALVALAGGAAISALAIRICAAPVDTAASSAAFLVGTDEHELESDDPANLGGPHQRSARMASRGGALSSDLVAVATAVAAFGVLLGVPVLAAEGFIVVLLGLGTAMLAAAVAAVVPHVGTAGHERGALRLGGLIPSVLGGAGAVAAAALWIPSQYKNLRFEDVGLANFTDPAITGGTPTPREQLEPQIETALSDMGQWVSATDESQYAGAFLDVMGLYSITPNVVVAVALGLGVLVGLAGVLLLSGTGNRLGGTVLRTARTARTGGALGITAGLGATALTAAGAVALLVLVLVVVSVLAAGVPGLALVLLVHAGIGALIVVAAHAGSLLASTVTDRPDTEASLRTATAGSGTGPRAVLLMAGTLAALGALGPVVSALQLAPRAGTVWEDRALHAITPSSLTLLGGAGLGVLAVLLVTSSLLDGARRLGASAVVETRASLLEGRARADLGDLTDTVRRAAVPPLVLAVLMPVVAGFGIGPGALPGLVLGVVLTAAGMGLWTLGAGSALGNASAVIGSGRYGGRGSWGHSGALGGAVLTGVLRSTVGAVALPLALTTSLLAALSISAVVGMNTDGTSSFLRWGIAVVALVIVLACWVVAATAPEVDLEDGEGEISTPLFSRATDGSADDLAAMDWESDDEHVEQVPVTTTSKRRKRKGRRAAEPGTGSAKDDDEDPSA</sequence>
<dbReference type="KEGG" id="bgg:CFK41_03775"/>
<feature type="transmembrane region" description="Helical" evidence="2">
    <location>
        <begin position="285"/>
        <end position="309"/>
    </location>
</feature>
<feature type="transmembrane region" description="Helical" evidence="2">
    <location>
        <begin position="224"/>
        <end position="247"/>
    </location>
</feature>
<feature type="transmembrane region" description="Helical" evidence="2">
    <location>
        <begin position="735"/>
        <end position="755"/>
    </location>
</feature>
<feature type="transmembrane region" description="Helical" evidence="2">
    <location>
        <begin position="463"/>
        <end position="488"/>
    </location>
</feature>
<evidence type="ECO:0000256" key="1">
    <source>
        <dbReference type="SAM" id="MobiDB-lite"/>
    </source>
</evidence>
<accession>A0A291GV71</accession>
<feature type="transmembrane region" description="Helical" evidence="2">
    <location>
        <begin position="704"/>
        <end position="728"/>
    </location>
</feature>
<evidence type="ECO:0000313" key="3">
    <source>
        <dbReference type="EMBL" id="ATG53994.1"/>
    </source>
</evidence>
<feature type="transmembrane region" description="Helical" evidence="2">
    <location>
        <begin position="382"/>
        <end position="403"/>
    </location>
</feature>
<feature type="transmembrane region" description="Helical" evidence="2">
    <location>
        <begin position="515"/>
        <end position="538"/>
    </location>
</feature>
<evidence type="ECO:0000313" key="4">
    <source>
        <dbReference type="Proteomes" id="UP000217889"/>
    </source>
</evidence>
<proteinExistence type="predicted"/>
<dbReference type="EMBL" id="CP023564">
    <property type="protein sequence ID" value="ATG53994.1"/>
    <property type="molecule type" value="Genomic_DNA"/>
</dbReference>
<feature type="transmembrane region" description="Helical" evidence="2">
    <location>
        <begin position="159"/>
        <end position="179"/>
    </location>
</feature>
<reference evidence="3 4" key="1">
    <citation type="journal article" date="2014" name="Int. J. Syst. Evol. Microbiol.">
        <title>Brachybacterium ginsengisoli sp. nov., isolated from soil of a ginseng field.</title>
        <authorList>
            <person name="Hoang V.A."/>
            <person name="Kim Y.J."/>
            <person name="Nguyen N.L."/>
            <person name="Yang D.C."/>
        </authorList>
    </citation>
    <scope>NUCLEOTIDE SEQUENCE [LARGE SCALE GENOMIC DNA]</scope>
    <source>
        <strain evidence="3 4">DCY80</strain>
    </source>
</reference>
<keyword evidence="2" id="KW-0472">Membrane</keyword>
<dbReference type="Proteomes" id="UP000217889">
    <property type="component" value="Chromosome"/>
</dbReference>
<feature type="transmembrane region" description="Helical" evidence="2">
    <location>
        <begin position="130"/>
        <end position="153"/>
    </location>
</feature>
<feature type="transmembrane region" description="Helical" evidence="2">
    <location>
        <begin position="642"/>
        <end position="665"/>
    </location>
</feature>
<keyword evidence="4" id="KW-1185">Reference proteome</keyword>
<protein>
    <submittedName>
        <fullName evidence="3">Pyrophosphatase</fullName>
    </submittedName>
</protein>
<evidence type="ECO:0000256" key="2">
    <source>
        <dbReference type="SAM" id="Phobius"/>
    </source>
</evidence>
<gene>
    <name evidence="3" type="ORF">CFK41_03775</name>
</gene>
<feature type="transmembrane region" description="Helical" evidence="2">
    <location>
        <begin position="616"/>
        <end position="636"/>
    </location>
</feature>